<feature type="domain" description="PilX/PilW C-terminal" evidence="1">
    <location>
        <begin position="94"/>
        <end position="187"/>
    </location>
</feature>
<reference evidence="3 4" key="1">
    <citation type="submission" date="2017-09" db="EMBL/GenBank/DDBJ databases">
        <title>The draft genome sequences of Marinobacter sp. PWS21.</title>
        <authorList>
            <person name="Cao J."/>
        </authorList>
    </citation>
    <scope>NUCLEOTIDE SEQUENCE [LARGE SCALE GENOMIC DNA]</scope>
    <source>
        <strain evidence="3 4">PWS21</strain>
    </source>
</reference>
<name>A0A2G1UHH8_9GAMM</name>
<keyword evidence="4" id="KW-1185">Reference proteome</keyword>
<dbReference type="InterPro" id="IPR025746">
    <property type="entry name" value="PilX_N_dom"/>
</dbReference>
<feature type="domain" description="Type 4 fimbrial biogenesis protein PilX N-terminal" evidence="2">
    <location>
        <begin position="13"/>
        <end position="63"/>
    </location>
</feature>
<dbReference type="Pfam" id="PF13681">
    <property type="entry name" value="PilX"/>
    <property type="match status" value="1"/>
</dbReference>
<dbReference type="Pfam" id="PF14341">
    <property type="entry name" value="PilX_N"/>
    <property type="match status" value="1"/>
</dbReference>
<evidence type="ECO:0000259" key="2">
    <source>
        <dbReference type="Pfam" id="PF14341"/>
    </source>
</evidence>
<proteinExistence type="predicted"/>
<dbReference type="Proteomes" id="UP000231409">
    <property type="component" value="Unassembled WGS sequence"/>
</dbReference>
<protein>
    <recommendedName>
        <fullName evidence="5">Type 4 fimbrial biogenesis protein PilX N-terminal domain-containing protein</fullName>
    </recommendedName>
</protein>
<dbReference type="AlphaFoldDB" id="A0A2G1UHH8"/>
<evidence type="ECO:0000313" key="3">
    <source>
        <dbReference type="EMBL" id="PHQ13927.1"/>
    </source>
</evidence>
<comment type="caution">
    <text evidence="3">The sequence shown here is derived from an EMBL/GenBank/DDBJ whole genome shotgun (WGS) entry which is preliminary data.</text>
</comment>
<organism evidence="3 4">
    <name type="scientific">Marinobacter profundi</name>
    <dbReference type="NCBI Taxonomy" id="2666256"/>
    <lineage>
        <taxon>Bacteria</taxon>
        <taxon>Pseudomonadati</taxon>
        <taxon>Pseudomonadota</taxon>
        <taxon>Gammaproteobacteria</taxon>
        <taxon>Pseudomonadales</taxon>
        <taxon>Marinobacteraceae</taxon>
        <taxon>Marinobacter</taxon>
    </lineage>
</organism>
<gene>
    <name evidence="3" type="ORF">CLH61_15370</name>
</gene>
<dbReference type="EMBL" id="NTFH01000012">
    <property type="protein sequence ID" value="PHQ13927.1"/>
    <property type="molecule type" value="Genomic_DNA"/>
</dbReference>
<dbReference type="RefSeq" id="WP_099615653.1">
    <property type="nucleotide sequence ID" value="NZ_KZ319375.1"/>
</dbReference>
<sequence>MKADCGISMNRQRGAVLLTSLLILLVLTLLAISSMQNTAMQERMVQAQREGYMAMEGAELALREAEQAIDSLASPANLGNLPGFYESGTAPRGTSLFDDNLWSDNTLSVAVTVPTVNGSTLFPEAPRYIVEYVGDASVSVGNQAADVNVTNYTHETGAAVAKAFRIVARGTGATGDSERMLEEYYRRDF</sequence>
<evidence type="ECO:0008006" key="5">
    <source>
        <dbReference type="Google" id="ProtNLM"/>
    </source>
</evidence>
<accession>A0A2G1UHH8</accession>
<evidence type="ECO:0000313" key="4">
    <source>
        <dbReference type="Proteomes" id="UP000231409"/>
    </source>
</evidence>
<evidence type="ECO:0000259" key="1">
    <source>
        <dbReference type="Pfam" id="PF13681"/>
    </source>
</evidence>
<dbReference type="InterPro" id="IPR025205">
    <property type="entry name" value="PilX/PilW_C"/>
</dbReference>